<gene>
    <name evidence="1" type="ORF">C7S10_13490</name>
</gene>
<evidence type="ECO:0000313" key="2">
    <source>
        <dbReference type="Proteomes" id="UP000244867"/>
    </source>
</evidence>
<sequence length="143" mass="14664">MRGVAASTLVVLAACTSDLPDLSRDDAGACAELTAALPDRVAGEDIIDDTDRAARWGGIELTCGVGVPAAYDDFADCTVVGDVGWFLPPAELKDAGVDIVATALTWSPRVSVLIPAEHRGSDEVLAAIAPAITSTLTEGKPCL</sequence>
<evidence type="ECO:0000313" key="1">
    <source>
        <dbReference type="EMBL" id="PUA80752.1"/>
    </source>
</evidence>
<reference evidence="1 2" key="1">
    <citation type="submission" date="2018-03" db="EMBL/GenBank/DDBJ databases">
        <authorList>
            <person name="Keele B.F."/>
        </authorList>
    </citation>
    <scope>NUCLEOTIDE SEQUENCE [LARGE SCALE GENOMIC DNA]</scope>
    <source>
        <strain evidence="1 2">IB-3</strain>
    </source>
</reference>
<dbReference type="Proteomes" id="UP000244867">
    <property type="component" value="Unassembled WGS sequence"/>
</dbReference>
<dbReference type="RefSeq" id="WP_108344945.1">
    <property type="nucleotide sequence ID" value="NZ_PYXZ01000005.1"/>
</dbReference>
<proteinExistence type="predicted"/>
<dbReference type="InterPro" id="IPR021903">
    <property type="entry name" value="DUF3515"/>
</dbReference>
<dbReference type="Pfam" id="PF12028">
    <property type="entry name" value="DUF3515"/>
    <property type="match status" value="1"/>
</dbReference>
<dbReference type="PROSITE" id="PS51257">
    <property type="entry name" value="PROKAR_LIPOPROTEIN"/>
    <property type="match status" value="1"/>
</dbReference>
<dbReference type="OrthoDB" id="3213819at2"/>
<comment type="caution">
    <text evidence="1">The sequence shown here is derived from an EMBL/GenBank/DDBJ whole genome shotgun (WGS) entry which is preliminary data.</text>
</comment>
<dbReference type="EMBL" id="PYXZ01000005">
    <property type="protein sequence ID" value="PUA80752.1"/>
    <property type="molecule type" value="Genomic_DNA"/>
</dbReference>
<evidence type="ECO:0008006" key="3">
    <source>
        <dbReference type="Google" id="ProtNLM"/>
    </source>
</evidence>
<name>A0A2R7YWK9_9ACTN</name>
<accession>A0A2R7YWK9</accession>
<keyword evidence="2" id="KW-1185">Reference proteome</keyword>
<dbReference type="AlphaFoldDB" id="A0A2R7YWK9"/>
<organism evidence="1 2">
    <name type="scientific">Nocardioides currus</name>
    <dbReference type="NCBI Taxonomy" id="2133958"/>
    <lineage>
        <taxon>Bacteria</taxon>
        <taxon>Bacillati</taxon>
        <taxon>Actinomycetota</taxon>
        <taxon>Actinomycetes</taxon>
        <taxon>Propionibacteriales</taxon>
        <taxon>Nocardioidaceae</taxon>
        <taxon>Nocardioides</taxon>
    </lineage>
</organism>
<protein>
    <recommendedName>
        <fullName evidence="3">DUF3515 domain-containing protein</fullName>
    </recommendedName>
</protein>